<name>A0ABZ0MS07_9ENTR</name>
<organism evidence="2 3">
    <name type="scientific">Kosakonia sacchari</name>
    <dbReference type="NCBI Taxonomy" id="1158459"/>
    <lineage>
        <taxon>Bacteria</taxon>
        <taxon>Pseudomonadati</taxon>
        <taxon>Pseudomonadota</taxon>
        <taxon>Gammaproteobacteria</taxon>
        <taxon>Enterobacterales</taxon>
        <taxon>Enterobacteriaceae</taxon>
        <taxon>Kosakonia</taxon>
    </lineage>
</organism>
<evidence type="ECO:0000313" key="3">
    <source>
        <dbReference type="Proteomes" id="UP001302368"/>
    </source>
</evidence>
<dbReference type="RefSeq" id="WP_305735105.1">
    <property type="nucleotide sequence ID" value="NZ_CP137744.1"/>
</dbReference>
<accession>A0ABZ0MS07</accession>
<sequence length="120" mass="13720">MRATTCLVSVVKARNIHHKNTSICFAKLRAKPMKVNKINTHFGRFFTHIPVSENRFCACLPCLLSPEVMIATLYTISSGFFMWLIVLSRGNVAKTRDLFIITLMTIKNYRARLFKGINLP</sequence>
<reference evidence="2 3" key="1">
    <citation type="submission" date="2023-10" db="EMBL/GenBank/DDBJ databases">
        <title>Genome sequencing of the isolated polysaccharide-producing bacterium Kosakonia sacchari KS2022.</title>
        <authorList>
            <person name="Yi X."/>
        </authorList>
    </citation>
    <scope>NUCLEOTIDE SEQUENCE [LARGE SCALE GENOMIC DNA]</scope>
    <source>
        <strain evidence="2 3">KS2022</strain>
    </source>
</reference>
<proteinExistence type="predicted"/>
<dbReference type="EMBL" id="CP137744">
    <property type="protein sequence ID" value="WOZ78279.1"/>
    <property type="molecule type" value="Genomic_DNA"/>
</dbReference>
<protein>
    <submittedName>
        <fullName evidence="2">Uncharacterized protein</fullName>
    </submittedName>
</protein>
<evidence type="ECO:0000256" key="1">
    <source>
        <dbReference type="SAM" id="Phobius"/>
    </source>
</evidence>
<gene>
    <name evidence="2" type="ORF">Q8Y70_04205</name>
</gene>
<keyword evidence="1" id="KW-0812">Transmembrane</keyword>
<keyword evidence="3" id="KW-1185">Reference proteome</keyword>
<keyword evidence="1" id="KW-1133">Transmembrane helix</keyword>
<feature type="transmembrane region" description="Helical" evidence="1">
    <location>
        <begin position="68"/>
        <end position="87"/>
    </location>
</feature>
<keyword evidence="1" id="KW-0472">Membrane</keyword>
<dbReference type="Proteomes" id="UP001302368">
    <property type="component" value="Chromosome"/>
</dbReference>
<evidence type="ECO:0000313" key="2">
    <source>
        <dbReference type="EMBL" id="WOZ78279.1"/>
    </source>
</evidence>